<dbReference type="SUPFAM" id="SSF56281">
    <property type="entry name" value="Metallo-hydrolase/oxidoreductase"/>
    <property type="match status" value="1"/>
</dbReference>
<feature type="transmembrane region" description="Helical" evidence="6">
    <location>
        <begin position="301"/>
        <end position="320"/>
    </location>
</feature>
<feature type="domain" description="ComEC/Rec2-related protein" evidence="8">
    <location>
        <begin position="161"/>
        <end position="408"/>
    </location>
</feature>
<dbReference type="InterPro" id="IPR036866">
    <property type="entry name" value="RibonucZ/Hydroxyglut_hydro"/>
</dbReference>
<dbReference type="EMBL" id="AP014680">
    <property type="protein sequence ID" value="BAP85867.1"/>
    <property type="molecule type" value="Genomic_DNA"/>
</dbReference>
<dbReference type="InterPro" id="IPR035681">
    <property type="entry name" value="ComA-like_MBL"/>
</dbReference>
<comment type="subcellular location">
    <subcellularLocation>
        <location evidence="1">Cell membrane</location>
        <topology evidence="1">Multi-pass membrane protein</topology>
    </subcellularLocation>
</comment>
<sequence>MIFAVVCVQFQAKINNASVDKQRPVTAELQVYPDQVKVNGDQYQFIGKNITTGQQVQVYGSLATRQAKQQLLELRQCSRWQIDGQIEPISIATNVNQFDARQYTWSRHVYNQITIDHIQKVTLDSGNTIQSFINWCHQIRSALIHYFATMPAMLKIYCNSLIIGNSDADFSTVMAGVKQLGLIHLFCISGMHVVLFVDLLRKALIYCHFNKETINWLLIMVLPCYLIIGGGSASLIRATLMTELTLIGQIKVFRLQRLDIWSLSLLGGLLYQPLVLLTLGGQLSYLLSLMLQFLPRNGNQLINAILLNLVGLPSILNYIFEWHCLSLFASYLMIPFFSTIIFPTVIISSLAYHWLPVSGLVVNYGLEIFQVAIDWISRLPGMIHFGKPPICGAWILFLLTLFVFLMPQNKKRWLALLAGYCMIFVLIHFPLNGEVTFFDIGQGDSFLIREPLNRRVTMIDTGGQLQFPKQKWAQQVIATDKATKISVNYLKSRGISKIDTLNLSHQDTDHIGFSISILAHMKVDRITFPKGMEKQPNFKNKVLPLAIKQNTKLIPITDQSTVPQLPLQIIHPFKSGHGANEDSVVLGGEFARTTFLFMGDLDRAGERAIMEKYPHLKVDVLKLGHHGSKTASDPSFVQQLDPKLAVISAGRMNRYGHPNQETMTTLKKQRVPAWSTQKFGMISYQYDLFNHSKWVTKLKGDELAWMLQPSNNN</sequence>
<evidence type="ECO:0000313" key="9">
    <source>
        <dbReference type="EMBL" id="BAP85867.1"/>
    </source>
</evidence>
<evidence type="ECO:0000256" key="3">
    <source>
        <dbReference type="ARBA" id="ARBA00022692"/>
    </source>
</evidence>
<evidence type="ECO:0000259" key="8">
    <source>
        <dbReference type="Pfam" id="PF03772"/>
    </source>
</evidence>
<dbReference type="PANTHER" id="PTHR30619">
    <property type="entry name" value="DNA INTERNALIZATION/COMPETENCE PROTEIN COMEC/REC2"/>
    <property type="match status" value="1"/>
</dbReference>
<feature type="transmembrane region" description="Helical" evidence="6">
    <location>
        <begin position="180"/>
        <end position="197"/>
    </location>
</feature>
<dbReference type="InterPro" id="IPR001279">
    <property type="entry name" value="Metallo-B-lactamas"/>
</dbReference>
<evidence type="ECO:0000313" key="10">
    <source>
        <dbReference type="Proteomes" id="UP000031620"/>
    </source>
</evidence>
<feature type="domain" description="Metallo-beta-lactamase" evidence="7">
    <location>
        <begin position="441"/>
        <end position="650"/>
    </location>
</feature>
<dbReference type="Proteomes" id="UP000031620">
    <property type="component" value="Chromosome"/>
</dbReference>
<evidence type="ECO:0000259" key="7">
    <source>
        <dbReference type="Pfam" id="PF00753"/>
    </source>
</evidence>
<dbReference type="Pfam" id="PF00753">
    <property type="entry name" value="Lactamase_B"/>
    <property type="match status" value="1"/>
</dbReference>
<feature type="transmembrane region" description="Helical" evidence="6">
    <location>
        <begin position="332"/>
        <end position="355"/>
    </location>
</feature>
<dbReference type="NCBIfam" id="TIGR00361">
    <property type="entry name" value="ComEC_Rec2"/>
    <property type="match status" value="1"/>
</dbReference>
<reference evidence="9 10" key="1">
    <citation type="submission" date="2014-11" db="EMBL/GenBank/DDBJ databases">
        <title>Complete genome sequence and analysis of Lactobacillus hokkaidonensis LOOC260T.</title>
        <authorList>
            <person name="Tanizawa Y."/>
            <person name="Tohno M."/>
            <person name="Kaminuma E."/>
            <person name="Nakamura Y."/>
            <person name="Arita M."/>
        </authorList>
    </citation>
    <scope>NUCLEOTIDE SEQUENCE [LARGE SCALE GENOMIC DNA]</scope>
    <source>
        <strain evidence="9 10">LOOC260</strain>
    </source>
</reference>
<dbReference type="GO" id="GO:0030420">
    <property type="term" value="P:establishment of competence for transformation"/>
    <property type="evidence" value="ECO:0007669"/>
    <property type="project" value="InterPro"/>
</dbReference>
<protein>
    <submittedName>
        <fullName evidence="9">Competence protein ComEC</fullName>
    </submittedName>
</protein>
<evidence type="ECO:0000256" key="6">
    <source>
        <dbReference type="SAM" id="Phobius"/>
    </source>
</evidence>
<evidence type="ECO:0000256" key="4">
    <source>
        <dbReference type="ARBA" id="ARBA00022989"/>
    </source>
</evidence>
<keyword evidence="5 6" id="KW-0472">Membrane</keyword>
<dbReference type="Gene3D" id="3.60.15.10">
    <property type="entry name" value="Ribonuclease Z/Hydroxyacylglutathione hydrolase-like"/>
    <property type="match status" value="1"/>
</dbReference>
<feature type="transmembrane region" description="Helical" evidence="6">
    <location>
        <begin position="217"/>
        <end position="240"/>
    </location>
</feature>
<organism evidence="9 10">
    <name type="scientific">Paucilactobacillus hokkaidonensis JCM 18461</name>
    <dbReference type="NCBI Taxonomy" id="1291742"/>
    <lineage>
        <taxon>Bacteria</taxon>
        <taxon>Bacillati</taxon>
        <taxon>Bacillota</taxon>
        <taxon>Bacilli</taxon>
        <taxon>Lactobacillales</taxon>
        <taxon>Lactobacillaceae</taxon>
        <taxon>Paucilactobacillus</taxon>
    </lineage>
</organism>
<dbReference type="STRING" id="1291742.LOOC260_113310"/>
<keyword evidence="2" id="KW-1003">Cell membrane</keyword>
<dbReference type="CDD" id="cd07731">
    <property type="entry name" value="ComA-like_MBL-fold"/>
    <property type="match status" value="1"/>
</dbReference>
<keyword evidence="4 6" id="KW-1133">Transmembrane helix</keyword>
<evidence type="ECO:0000256" key="5">
    <source>
        <dbReference type="ARBA" id="ARBA00023136"/>
    </source>
</evidence>
<dbReference type="InterPro" id="IPR004477">
    <property type="entry name" value="ComEC_N"/>
</dbReference>
<dbReference type="GO" id="GO:0005886">
    <property type="term" value="C:plasma membrane"/>
    <property type="evidence" value="ECO:0007669"/>
    <property type="project" value="UniProtKB-SubCell"/>
</dbReference>
<evidence type="ECO:0000256" key="2">
    <source>
        <dbReference type="ARBA" id="ARBA00022475"/>
    </source>
</evidence>
<keyword evidence="3 6" id="KW-0812">Transmembrane</keyword>
<gene>
    <name evidence="9" type="ORF">LOOC260_113310</name>
</gene>
<evidence type="ECO:0000256" key="1">
    <source>
        <dbReference type="ARBA" id="ARBA00004651"/>
    </source>
</evidence>
<dbReference type="KEGG" id="lho:LOOC260_113310"/>
<dbReference type="PANTHER" id="PTHR30619:SF1">
    <property type="entry name" value="RECOMBINATION PROTEIN 2"/>
    <property type="match status" value="1"/>
</dbReference>
<dbReference type="AlphaFoldDB" id="A0A0A1GUB3"/>
<feature type="transmembrane region" description="Helical" evidence="6">
    <location>
        <begin position="413"/>
        <end position="431"/>
    </location>
</feature>
<dbReference type="InterPro" id="IPR004797">
    <property type="entry name" value="Competence_ComEC/Rec2"/>
</dbReference>
<feature type="transmembrane region" description="Helical" evidence="6">
    <location>
        <begin position="260"/>
        <end position="281"/>
    </location>
</feature>
<dbReference type="NCBIfam" id="TIGR00360">
    <property type="entry name" value="ComEC_N-term"/>
    <property type="match status" value="1"/>
</dbReference>
<name>A0A0A1GUB3_9LACO</name>
<dbReference type="HOGENOM" id="CLU_010363_2_3_9"/>
<proteinExistence type="predicted"/>
<feature type="transmembrane region" description="Helical" evidence="6">
    <location>
        <begin position="385"/>
        <end position="406"/>
    </location>
</feature>
<accession>A0A0A1GUB3</accession>
<dbReference type="Pfam" id="PF03772">
    <property type="entry name" value="Competence"/>
    <property type="match status" value="1"/>
</dbReference>
<dbReference type="InterPro" id="IPR052159">
    <property type="entry name" value="Competence_DNA_uptake"/>
</dbReference>